<evidence type="ECO:0000259" key="9">
    <source>
        <dbReference type="SMART" id="SM00977"/>
    </source>
</evidence>
<evidence type="ECO:0000256" key="5">
    <source>
        <dbReference type="ARBA" id="ARBA00022694"/>
    </source>
</evidence>
<comment type="subcellular location">
    <subcellularLocation>
        <location evidence="1">Cytoplasm</location>
    </subcellularLocation>
</comment>
<gene>
    <name evidence="10" type="ORF">MNBD_GAMMA06-2070</name>
</gene>
<dbReference type="PANTHER" id="PTHR43033">
    <property type="entry name" value="TRNA(ILE)-LYSIDINE SYNTHASE-RELATED"/>
    <property type="match status" value="1"/>
</dbReference>
<evidence type="ECO:0000256" key="1">
    <source>
        <dbReference type="ARBA" id="ARBA00004496"/>
    </source>
</evidence>
<evidence type="ECO:0000256" key="3">
    <source>
        <dbReference type="ARBA" id="ARBA00022490"/>
    </source>
</evidence>
<dbReference type="Pfam" id="PF01171">
    <property type="entry name" value="ATP_bind_3"/>
    <property type="match status" value="1"/>
</dbReference>
<comment type="catalytic activity">
    <reaction evidence="8">
        <text>cytidine(34) in tRNA(Ile2) + L-lysine + ATP = lysidine(34) in tRNA(Ile2) + AMP + diphosphate + H(+)</text>
        <dbReference type="Rhea" id="RHEA:43744"/>
        <dbReference type="Rhea" id="RHEA-COMP:10625"/>
        <dbReference type="Rhea" id="RHEA-COMP:10670"/>
        <dbReference type="ChEBI" id="CHEBI:15378"/>
        <dbReference type="ChEBI" id="CHEBI:30616"/>
        <dbReference type="ChEBI" id="CHEBI:32551"/>
        <dbReference type="ChEBI" id="CHEBI:33019"/>
        <dbReference type="ChEBI" id="CHEBI:82748"/>
        <dbReference type="ChEBI" id="CHEBI:83665"/>
        <dbReference type="ChEBI" id="CHEBI:456215"/>
        <dbReference type="EC" id="6.3.4.19"/>
    </reaction>
</comment>
<proteinExistence type="inferred from homology"/>
<keyword evidence="3" id="KW-0963">Cytoplasm</keyword>
<evidence type="ECO:0000256" key="4">
    <source>
        <dbReference type="ARBA" id="ARBA00022598"/>
    </source>
</evidence>
<dbReference type="GO" id="GO:0032267">
    <property type="term" value="F:tRNA(Ile)-lysidine synthase activity"/>
    <property type="evidence" value="ECO:0007669"/>
    <property type="project" value="UniProtKB-EC"/>
</dbReference>
<keyword evidence="6" id="KW-0547">Nucleotide-binding</keyword>
<dbReference type="Pfam" id="PF11734">
    <property type="entry name" value="TilS_C"/>
    <property type="match status" value="1"/>
</dbReference>
<dbReference type="SUPFAM" id="SSF82829">
    <property type="entry name" value="MesJ substrate recognition domain-like"/>
    <property type="match status" value="1"/>
</dbReference>
<evidence type="ECO:0000256" key="8">
    <source>
        <dbReference type="ARBA" id="ARBA00048539"/>
    </source>
</evidence>
<dbReference type="GO" id="GO:0005737">
    <property type="term" value="C:cytoplasm"/>
    <property type="evidence" value="ECO:0007669"/>
    <property type="project" value="UniProtKB-SubCell"/>
</dbReference>
<dbReference type="EMBL" id="UOFD01000037">
    <property type="protein sequence ID" value="VAW51871.1"/>
    <property type="molecule type" value="Genomic_DNA"/>
</dbReference>
<dbReference type="SUPFAM" id="SSF56037">
    <property type="entry name" value="PheT/TilS domain"/>
    <property type="match status" value="1"/>
</dbReference>
<dbReference type="Gene3D" id="3.40.50.620">
    <property type="entry name" value="HUPs"/>
    <property type="match status" value="1"/>
</dbReference>
<dbReference type="HAMAP" id="MF_01161">
    <property type="entry name" value="tRNA_Ile_lys_synt"/>
    <property type="match status" value="1"/>
</dbReference>
<evidence type="ECO:0000313" key="10">
    <source>
        <dbReference type="EMBL" id="VAW51871.1"/>
    </source>
</evidence>
<dbReference type="NCBIfam" id="TIGR02433">
    <property type="entry name" value="lysidine_TilS_C"/>
    <property type="match status" value="1"/>
</dbReference>
<dbReference type="EC" id="6.3.4.19" evidence="2"/>
<organism evidence="10">
    <name type="scientific">hydrothermal vent metagenome</name>
    <dbReference type="NCBI Taxonomy" id="652676"/>
    <lineage>
        <taxon>unclassified sequences</taxon>
        <taxon>metagenomes</taxon>
        <taxon>ecological metagenomes</taxon>
    </lineage>
</organism>
<dbReference type="NCBIfam" id="TIGR02432">
    <property type="entry name" value="lysidine_TilS_N"/>
    <property type="match status" value="1"/>
</dbReference>
<keyword evidence="7" id="KW-0067">ATP-binding</keyword>
<dbReference type="InterPro" id="IPR012094">
    <property type="entry name" value="tRNA_Ile_lys_synt"/>
</dbReference>
<dbReference type="CDD" id="cd01992">
    <property type="entry name" value="TilS_N"/>
    <property type="match status" value="1"/>
</dbReference>
<reference evidence="10" key="1">
    <citation type="submission" date="2018-06" db="EMBL/GenBank/DDBJ databases">
        <authorList>
            <person name="Zhirakovskaya E."/>
        </authorList>
    </citation>
    <scope>NUCLEOTIDE SEQUENCE</scope>
</reference>
<dbReference type="AlphaFoldDB" id="A0A3B0W9C7"/>
<sequence length="455" mass="51532">MSFLKRFQTSLESLHEPSAYKNHDTKKYVVAYSGGVDSLVLLHCFKKINATARAAHVHHGLQAVADDWVTHCQQTCKQLNIPLDILYVDAKQKSGESPEESARNARYQALQNNLTEDEYLVTAQHLNDQAETLLLQLFRSAGSAGLSAMPASKKIGEHVHLRPLLSFSRNEIECFAKENNLQWVEDPSNNDVSFDRNFLRKNIFPQLKKRWPEVTTQLSNVASLQSNNLDVLEDMAAIDLASAITTQKNQLSICVFEVMSMLSIERLQQLSSPRLLNLLRYWLITTLNKKPTRNLLEEIEKSLINSQADANPDIVFFGYAFRKFQGKLYLLKINNVPTTESSQEWNPISLLKLPDLNLQLKAVMTVGEGLNKKLLDESLIVSFRKGGEKFHPAGRRHSQSLKKLLQEASVPPWERDVVPLVYFGDELIAVTGLWVSREFSMGEGESGWVVEIEKL</sequence>
<evidence type="ECO:0000256" key="2">
    <source>
        <dbReference type="ARBA" id="ARBA00013267"/>
    </source>
</evidence>
<dbReference type="PANTHER" id="PTHR43033:SF1">
    <property type="entry name" value="TRNA(ILE)-LYSIDINE SYNTHASE-RELATED"/>
    <property type="match status" value="1"/>
</dbReference>
<dbReference type="GO" id="GO:0005524">
    <property type="term" value="F:ATP binding"/>
    <property type="evidence" value="ECO:0007669"/>
    <property type="project" value="UniProtKB-KW"/>
</dbReference>
<accession>A0A3B0W9C7</accession>
<dbReference type="InterPro" id="IPR012796">
    <property type="entry name" value="Lysidine-tRNA-synth_C"/>
</dbReference>
<evidence type="ECO:0000256" key="6">
    <source>
        <dbReference type="ARBA" id="ARBA00022741"/>
    </source>
</evidence>
<feature type="domain" description="Lysidine-tRNA(Ile) synthetase C-terminal" evidence="9">
    <location>
        <begin position="379"/>
        <end position="452"/>
    </location>
</feature>
<protein>
    <recommendedName>
        <fullName evidence="2">tRNA(Ile)-lysidine synthetase</fullName>
        <ecNumber evidence="2">6.3.4.19</ecNumber>
    </recommendedName>
</protein>
<keyword evidence="5" id="KW-0819">tRNA processing</keyword>
<dbReference type="InterPro" id="IPR011063">
    <property type="entry name" value="TilS/TtcA_N"/>
</dbReference>
<dbReference type="InterPro" id="IPR015262">
    <property type="entry name" value="tRNA_Ile_lys_synt_subst-bd"/>
</dbReference>
<name>A0A3B0W9C7_9ZZZZ</name>
<dbReference type="SMART" id="SM00977">
    <property type="entry name" value="TilS_C"/>
    <property type="match status" value="1"/>
</dbReference>
<dbReference type="Pfam" id="PF09179">
    <property type="entry name" value="TilS"/>
    <property type="match status" value="1"/>
</dbReference>
<dbReference type="GO" id="GO:0008033">
    <property type="term" value="P:tRNA processing"/>
    <property type="evidence" value="ECO:0007669"/>
    <property type="project" value="UniProtKB-KW"/>
</dbReference>
<dbReference type="InterPro" id="IPR012795">
    <property type="entry name" value="tRNA_Ile_lys_synt_N"/>
</dbReference>
<dbReference type="SUPFAM" id="SSF52402">
    <property type="entry name" value="Adenine nucleotide alpha hydrolases-like"/>
    <property type="match status" value="1"/>
</dbReference>
<keyword evidence="4 10" id="KW-0436">Ligase</keyword>
<dbReference type="InterPro" id="IPR014729">
    <property type="entry name" value="Rossmann-like_a/b/a_fold"/>
</dbReference>
<dbReference type="Gene3D" id="1.20.59.20">
    <property type="match status" value="1"/>
</dbReference>
<evidence type="ECO:0000256" key="7">
    <source>
        <dbReference type="ARBA" id="ARBA00022840"/>
    </source>
</evidence>